<evidence type="ECO:0000313" key="12">
    <source>
        <dbReference type="WBParaSite" id="maker-uti_cns_0046277-snap-gene-0.12-mRNA-1"/>
    </source>
</evidence>
<dbReference type="WBParaSite" id="maker-uti_cns_0046277-snap-gene-0.12-mRNA-1">
    <property type="protein sequence ID" value="maker-uti_cns_0046277-snap-gene-0.12-mRNA-1"/>
    <property type="gene ID" value="maker-uti_cns_0046277-snap-gene-0.12"/>
</dbReference>
<sequence length="1504" mass="166666">MGDLFRSQEMTLCQLFLQAEAAYACVSELGELGLVQFRDLKPDTNAFQRKFVNEIRRCDEMERKLRYLEKEIRKDGIPILDTGDNPEAPNPREMVDLEATLEKLENELREVNAYAESLKKNFLELTELKHILRKTQTFFEEALHDQHMTEEAVGLMTEEGMMAGGQAAGLRLHAEDPAAGMAQGGSQLQLVSLRGDGDATRTASDTTAVDGGDSSNNGGSDIGGLKHLQFDLYSKESVAIGLALGGAKLLNSSMSSSRRELISDCSARMLLRMDSRLGGDCTWSAGWVTGFEVDRGGTPKDSRWIEAAHQRIRGGSRRHIKAFEELIESYLRALHELMKSGHGDLHVSGAPLGNFVLPMGAHPALSVQLGHDQSSVEVREAALVAQQGLVHLHSLVVHDPVQLGWRQVADAFQDLAVGVEHPADLGDPVFVEAADGVASIGEDLRDALPQAEQLVLVQRHQRLVGRQRAQPTVQLLLELGQRLALATLDNQRLEGDADLIELLVGHLGGVLAGLGLGRHQVQPLRRLPGHNRVLRAAVVLQGARPIGLTAGQHAAAGGWGGVADHRQAEVPGGLHLLHGRLVLAPPPGAGQLIRELHLRLEQLAPSTGAGRFCCRLVWPLRVLPDRCCGAGGCGSDMAAAADSSNLLAQEMTLCQLFLQAEAAYACVSELGELGLVQFRDLKPDTNAFQRKFVNEIRRCDEMERKLRYLEKEIRKDGIPILDTGDNPEAPNPREMVDLEATLEKLENELREVNAYAESLKKNFLELTELKHILRKTQTFFEEALHDQHMTEEAVGLMTEEGMMAGGQAAGLRLQSVAGVILRERLPAFERMLWRVCRGNVFLKQAEIDTALEDPATGDKVLKSVFIIFFQGEQLKTRVKKICEGFRATLYPCPDSQAERREMAISVMTRIEDLNTVLNTTVDHRMRVLMAAAKNLRLWFIKVGKIKAIYHTLNMFNVEATNKCLIAEAWCAVDDLDKIHLALRRGTERAGSSIPPILNRMSTREMPPTYFRVNKLTSGFQSIIDAYGVASYREANPSPFAIVTFPFLFAVMYGDFGHGTLMFLAALWMVLREKQLAPTAKLSEIWATFFNGRYIILMMGAFSIYTGLIYNDCFSRSVNIFGSGWSVRGQFNQSLTPDQIRTQVRGIESLQLNPNDAQAKAWRANPYPFGLDPVWQVSGNKITFTNSIKMKTSVVLGVIHMLFGVFVSLTNHLHRRDMLSVVGEFVPQVLFLLGMFGYLVILILYKWAVYSGRNSNCAPNLLIGLINMFLFRYDKATNGCPPIYTGYQGLQTFLVLLIIPCAPWMLLVKPLILRRRQQMLARGGAMMGQQHPQPQMQPDAGVDGGDQTELGMGQQQDGGNNIHDGDKAVDMGAGYGDHGEEVDIGEVFVHQAIHTIEYCLSCISNTASYLRLWALSLAHAQLSEVLWGMVLAIGLKREGFGGCLALFVAFSFWALLTVVVLLLMEGLSAFLHALRLHWVEFMNKFYKGEGYKFEPFSFARAELEM</sequence>
<feature type="coiled-coil region" evidence="8">
    <location>
        <begin position="692"/>
        <end position="762"/>
    </location>
</feature>
<feature type="transmembrane region" description="Helical" evidence="10">
    <location>
        <begin position="1046"/>
        <end position="1070"/>
    </location>
</feature>
<keyword evidence="6" id="KW-0406">Ion transport</keyword>
<evidence type="ECO:0000256" key="2">
    <source>
        <dbReference type="ARBA" id="ARBA00009904"/>
    </source>
</evidence>
<feature type="transmembrane region" description="Helical" evidence="10">
    <location>
        <begin position="1224"/>
        <end position="1244"/>
    </location>
</feature>
<evidence type="ECO:0000313" key="11">
    <source>
        <dbReference type="Proteomes" id="UP000095280"/>
    </source>
</evidence>
<name>A0A1I8J9A3_9PLAT</name>
<keyword evidence="7 10" id="KW-0472">Membrane</keyword>
<proteinExistence type="inferred from homology"/>
<dbReference type="GO" id="GO:0007035">
    <property type="term" value="P:vacuolar acidification"/>
    <property type="evidence" value="ECO:0007669"/>
    <property type="project" value="TreeGrafter"/>
</dbReference>
<feature type="compositionally biased region" description="Low complexity" evidence="9">
    <location>
        <begin position="210"/>
        <end position="219"/>
    </location>
</feature>
<dbReference type="GO" id="GO:0051117">
    <property type="term" value="F:ATPase binding"/>
    <property type="evidence" value="ECO:0007669"/>
    <property type="project" value="TreeGrafter"/>
</dbReference>
<evidence type="ECO:0000256" key="5">
    <source>
        <dbReference type="ARBA" id="ARBA00022989"/>
    </source>
</evidence>
<dbReference type="GO" id="GO:0016471">
    <property type="term" value="C:vacuolar proton-transporting V-type ATPase complex"/>
    <property type="evidence" value="ECO:0007669"/>
    <property type="project" value="TreeGrafter"/>
</dbReference>
<keyword evidence="4 10" id="KW-0812">Transmembrane</keyword>
<protein>
    <submittedName>
        <fullName evidence="12">V-type proton ATPase subunit a</fullName>
    </submittedName>
</protein>
<keyword evidence="3" id="KW-0813">Transport</keyword>
<dbReference type="InterPro" id="IPR002490">
    <property type="entry name" value="V-ATPase_116kDa_su"/>
</dbReference>
<feature type="coiled-coil region" evidence="8">
    <location>
        <begin position="51"/>
        <end position="121"/>
    </location>
</feature>
<dbReference type="PANTHER" id="PTHR11629">
    <property type="entry name" value="VACUOLAR PROTON ATPASES"/>
    <property type="match status" value="1"/>
</dbReference>
<dbReference type="Pfam" id="PF01496">
    <property type="entry name" value="V_ATPase_I"/>
    <property type="match status" value="2"/>
</dbReference>
<accession>A0A1I8J9A3</accession>
<evidence type="ECO:0000256" key="10">
    <source>
        <dbReference type="SAM" id="Phobius"/>
    </source>
</evidence>
<organism evidence="11 12">
    <name type="scientific">Macrostomum lignano</name>
    <dbReference type="NCBI Taxonomy" id="282301"/>
    <lineage>
        <taxon>Eukaryota</taxon>
        <taxon>Metazoa</taxon>
        <taxon>Spiralia</taxon>
        <taxon>Lophotrochozoa</taxon>
        <taxon>Platyhelminthes</taxon>
        <taxon>Rhabditophora</taxon>
        <taxon>Macrostomorpha</taxon>
        <taxon>Macrostomida</taxon>
        <taxon>Macrostomidae</taxon>
        <taxon>Macrostomum</taxon>
    </lineage>
</organism>
<keyword evidence="11" id="KW-1185">Reference proteome</keyword>
<dbReference type="GO" id="GO:0005886">
    <property type="term" value="C:plasma membrane"/>
    <property type="evidence" value="ECO:0007669"/>
    <property type="project" value="TreeGrafter"/>
</dbReference>
<feature type="transmembrane region" description="Helical" evidence="10">
    <location>
        <begin position="1256"/>
        <end position="1272"/>
    </location>
</feature>
<evidence type="ECO:0000256" key="8">
    <source>
        <dbReference type="SAM" id="Coils"/>
    </source>
</evidence>
<evidence type="ECO:0000256" key="3">
    <source>
        <dbReference type="ARBA" id="ARBA00022448"/>
    </source>
</evidence>
<feature type="transmembrane region" description="Helical" evidence="10">
    <location>
        <begin position="1292"/>
        <end position="1311"/>
    </location>
</feature>
<comment type="similarity">
    <text evidence="2">Belongs to the V-ATPase 116 kDa subunit family.</text>
</comment>
<reference evidence="12" key="1">
    <citation type="submission" date="2016-11" db="UniProtKB">
        <authorList>
            <consortium name="WormBaseParasite"/>
        </authorList>
    </citation>
    <scope>IDENTIFICATION</scope>
</reference>
<feature type="transmembrane region" description="Helical" evidence="10">
    <location>
        <begin position="1438"/>
        <end position="1463"/>
    </location>
</feature>
<dbReference type="Proteomes" id="UP000095280">
    <property type="component" value="Unplaced"/>
</dbReference>
<dbReference type="GO" id="GO:0046961">
    <property type="term" value="F:proton-transporting ATPase activity, rotational mechanism"/>
    <property type="evidence" value="ECO:0007669"/>
    <property type="project" value="InterPro"/>
</dbReference>
<dbReference type="PANTHER" id="PTHR11629:SF63">
    <property type="entry name" value="V-TYPE PROTON ATPASE SUBUNIT A"/>
    <property type="match status" value="1"/>
</dbReference>
<evidence type="ECO:0000256" key="6">
    <source>
        <dbReference type="ARBA" id="ARBA00023065"/>
    </source>
</evidence>
<evidence type="ECO:0000256" key="9">
    <source>
        <dbReference type="SAM" id="MobiDB-lite"/>
    </source>
</evidence>
<keyword evidence="5 10" id="KW-1133">Transmembrane helix</keyword>
<evidence type="ECO:0000256" key="1">
    <source>
        <dbReference type="ARBA" id="ARBA00004141"/>
    </source>
</evidence>
<feature type="transmembrane region" description="Helical" evidence="10">
    <location>
        <begin position="1193"/>
        <end position="1212"/>
    </location>
</feature>
<comment type="subcellular location">
    <subcellularLocation>
        <location evidence="1">Membrane</location>
        <topology evidence="1">Multi-pass membrane protein</topology>
    </subcellularLocation>
</comment>
<keyword evidence="8" id="KW-0175">Coiled coil</keyword>
<dbReference type="GO" id="GO:0033179">
    <property type="term" value="C:proton-transporting V-type ATPase, V0 domain"/>
    <property type="evidence" value="ECO:0007669"/>
    <property type="project" value="InterPro"/>
</dbReference>
<evidence type="ECO:0000256" key="7">
    <source>
        <dbReference type="ARBA" id="ARBA00023136"/>
    </source>
</evidence>
<feature type="region of interest" description="Disordered" evidence="9">
    <location>
        <begin position="195"/>
        <end position="220"/>
    </location>
</feature>
<evidence type="ECO:0000256" key="4">
    <source>
        <dbReference type="ARBA" id="ARBA00022692"/>
    </source>
</evidence>